<dbReference type="EMBL" id="VWAW01000011">
    <property type="protein sequence ID" value="KAA5172583.1"/>
    <property type="molecule type" value="Genomic_DNA"/>
</dbReference>
<evidence type="ECO:0000313" key="1">
    <source>
        <dbReference type="EMBL" id="KAA5172583.1"/>
    </source>
</evidence>
<evidence type="ECO:0000313" key="3">
    <source>
        <dbReference type="Proteomes" id="UP000318041"/>
    </source>
</evidence>
<evidence type="ECO:0000313" key="4">
    <source>
        <dbReference type="Proteomes" id="UP000436803"/>
    </source>
</evidence>
<evidence type="ECO:0000313" key="2">
    <source>
        <dbReference type="EMBL" id="TWV70915.1"/>
    </source>
</evidence>
<reference evidence="1 4" key="1">
    <citation type="journal article" date="2019" name="Nat. Med.">
        <title>A library of human gut bacterial isolates paired with longitudinal multiomics data enables mechanistic microbiome research.</title>
        <authorList>
            <person name="Poyet M."/>
            <person name="Groussin M."/>
            <person name="Gibbons S.M."/>
            <person name="Avila-Pacheco J."/>
            <person name="Jiang X."/>
            <person name="Kearney S.M."/>
            <person name="Perrotta A.R."/>
            <person name="Berdy B."/>
            <person name="Zhao S."/>
            <person name="Lieberman T.D."/>
            <person name="Swanson P.K."/>
            <person name="Smith M."/>
            <person name="Roesemann S."/>
            <person name="Alexander J.E."/>
            <person name="Rich S.A."/>
            <person name="Livny J."/>
            <person name="Vlamakis H."/>
            <person name="Clish C."/>
            <person name="Bullock K."/>
            <person name="Deik A."/>
            <person name="Scott J."/>
            <person name="Pierce K.A."/>
            <person name="Xavier R.J."/>
            <person name="Alm E.J."/>
        </authorList>
    </citation>
    <scope>NUCLEOTIDE SEQUENCE [LARGE SCALE GENOMIC DNA]</scope>
    <source>
        <strain evidence="1 4">BIOML-A7</strain>
    </source>
</reference>
<accession>A0A5C6L4E7</accession>
<sequence length="52" mass="6187">MYESLLFALTNSTRKPDVLLLLPCPNCYYAFYLSIPICNIHVKQWYLLRYNA</sequence>
<gene>
    <name evidence="1" type="ORF">F2Z29_13780</name>
    <name evidence="2" type="ORF">FSA08_16005</name>
</gene>
<proteinExistence type="predicted"/>
<reference evidence="2 3" key="2">
    <citation type="submission" date="2019-08" db="EMBL/GenBank/DDBJ databases">
        <title>Genome sequencing of Bacteroides fragilis Sample_iSURF_9.</title>
        <authorList>
            <person name="Chandler J.E."/>
            <person name="Ruoff K.L."/>
            <person name="Price C.E."/>
            <person name="Valls R.A."/>
            <person name="O'Toole G.A."/>
        </authorList>
    </citation>
    <scope>NUCLEOTIDE SEQUENCE [LARGE SCALE GENOMIC DNA]</scope>
    <source>
        <strain evidence="2 3">CFPLTA004_1B</strain>
    </source>
</reference>
<dbReference type="EMBL" id="VOHY01000014">
    <property type="protein sequence ID" value="TWV70915.1"/>
    <property type="molecule type" value="Genomic_DNA"/>
</dbReference>
<name>A0A5C6L4E7_BACFG</name>
<organism evidence="2 3">
    <name type="scientific">Bacteroides fragilis</name>
    <dbReference type="NCBI Taxonomy" id="817"/>
    <lineage>
        <taxon>Bacteria</taxon>
        <taxon>Pseudomonadati</taxon>
        <taxon>Bacteroidota</taxon>
        <taxon>Bacteroidia</taxon>
        <taxon>Bacteroidales</taxon>
        <taxon>Bacteroidaceae</taxon>
        <taxon>Bacteroides</taxon>
    </lineage>
</organism>
<dbReference type="Proteomes" id="UP000318041">
    <property type="component" value="Unassembled WGS sequence"/>
</dbReference>
<protein>
    <submittedName>
        <fullName evidence="2">Uncharacterized protein</fullName>
    </submittedName>
</protein>
<dbReference type="AlphaFoldDB" id="A0A5C6L4E7"/>
<comment type="caution">
    <text evidence="2">The sequence shown here is derived from an EMBL/GenBank/DDBJ whole genome shotgun (WGS) entry which is preliminary data.</text>
</comment>
<dbReference type="Proteomes" id="UP000436803">
    <property type="component" value="Unassembled WGS sequence"/>
</dbReference>